<dbReference type="Proteomes" id="UP001230145">
    <property type="component" value="Unassembled WGS sequence"/>
</dbReference>
<evidence type="ECO:0000313" key="9">
    <source>
        <dbReference type="EMBL" id="MDP9832209.1"/>
    </source>
</evidence>
<feature type="compositionally biased region" description="Basic residues" evidence="6">
    <location>
        <begin position="1"/>
        <end position="12"/>
    </location>
</feature>
<feature type="compositionally biased region" description="Basic and acidic residues" evidence="6">
    <location>
        <begin position="110"/>
        <end position="124"/>
    </location>
</feature>
<keyword evidence="7" id="KW-0472">Membrane</keyword>
<evidence type="ECO:0000256" key="1">
    <source>
        <dbReference type="ARBA" id="ARBA00022475"/>
    </source>
</evidence>
<evidence type="ECO:0000256" key="3">
    <source>
        <dbReference type="ARBA" id="ARBA00022692"/>
    </source>
</evidence>
<evidence type="ECO:0000256" key="2">
    <source>
        <dbReference type="ARBA" id="ARBA00022618"/>
    </source>
</evidence>
<sequence>MRAPRQPKKPRKLTGGARERDSGGELRQPPPRAEDYIPTAPMVPLELEDEDHGSEESYLESQAYGREESEKGDGVPLSGSEVGRGPGRLSLLTQSARAAGAELGRRLASRRSDQGDLQARRTERKREARRLRLKRLGIGASVVALLALAGWVAFASPLLRYEYSADQIGGYAANSIVDKTELEQLVASHDGQNLLLLDADALAGDIRDIPEIASATVTKDYRHRLRIEITESVPVACLGPKDQCSAVAADGTELSVPAELAASLPRISHSDGLDPAQAISDGLGVLSTLDQGVLGQVTEASVAKGNLVTLHLTQGRTVFWGGLERGEFKAQVLAVLLTQTASYFDVSVPDAPVSR</sequence>
<keyword evidence="3 7" id="KW-0812">Transmembrane</keyword>
<feature type="region of interest" description="Disordered" evidence="6">
    <location>
        <begin position="102"/>
        <end position="124"/>
    </location>
</feature>
<keyword evidence="4 7" id="KW-1133">Transmembrane helix</keyword>
<evidence type="ECO:0000313" key="10">
    <source>
        <dbReference type="Proteomes" id="UP001230145"/>
    </source>
</evidence>
<keyword evidence="2 9" id="KW-0132">Cell division</keyword>
<evidence type="ECO:0000256" key="5">
    <source>
        <dbReference type="ARBA" id="ARBA00023306"/>
    </source>
</evidence>
<keyword evidence="1" id="KW-1003">Cell membrane</keyword>
<keyword evidence="5" id="KW-0131">Cell cycle</keyword>
<organism evidence="9 10">
    <name type="scientific">Trueperella abortisuis</name>
    <dbReference type="NCBI Taxonomy" id="445930"/>
    <lineage>
        <taxon>Bacteria</taxon>
        <taxon>Bacillati</taxon>
        <taxon>Actinomycetota</taxon>
        <taxon>Actinomycetes</taxon>
        <taxon>Actinomycetales</taxon>
        <taxon>Actinomycetaceae</taxon>
        <taxon>Trueperella</taxon>
    </lineage>
</organism>
<dbReference type="InterPro" id="IPR013685">
    <property type="entry name" value="POTRA_FtsQ_type"/>
</dbReference>
<evidence type="ECO:0000256" key="7">
    <source>
        <dbReference type="SAM" id="Phobius"/>
    </source>
</evidence>
<dbReference type="RefSeq" id="WP_307634659.1">
    <property type="nucleotide sequence ID" value="NZ_CP133407.1"/>
</dbReference>
<dbReference type="InterPro" id="IPR050487">
    <property type="entry name" value="FtsQ_DivIB"/>
</dbReference>
<name>A0ABT9PHL9_9ACTO</name>
<reference evidence="9 10" key="1">
    <citation type="submission" date="2023-07" db="EMBL/GenBank/DDBJ databases">
        <title>Sequencing the genomes of 1000 actinobacteria strains.</title>
        <authorList>
            <person name="Klenk H.-P."/>
        </authorList>
    </citation>
    <scope>NUCLEOTIDE SEQUENCE [LARGE SCALE GENOMIC DNA]</scope>
    <source>
        <strain evidence="9 10">DSM 19515</strain>
    </source>
</reference>
<feature type="transmembrane region" description="Helical" evidence="7">
    <location>
        <begin position="136"/>
        <end position="154"/>
    </location>
</feature>
<dbReference type="Pfam" id="PF08478">
    <property type="entry name" value="POTRA_1"/>
    <property type="match status" value="1"/>
</dbReference>
<protein>
    <submittedName>
        <fullName evidence="9">Cell division protein FtsQ</fullName>
    </submittedName>
</protein>
<gene>
    <name evidence="9" type="ORF">J2S45_000888</name>
</gene>
<keyword evidence="10" id="KW-1185">Reference proteome</keyword>
<dbReference type="GO" id="GO:0051301">
    <property type="term" value="P:cell division"/>
    <property type="evidence" value="ECO:0007669"/>
    <property type="project" value="UniProtKB-KW"/>
</dbReference>
<feature type="region of interest" description="Disordered" evidence="6">
    <location>
        <begin position="1"/>
        <end position="88"/>
    </location>
</feature>
<dbReference type="PANTHER" id="PTHR37820">
    <property type="entry name" value="CELL DIVISION PROTEIN DIVIB"/>
    <property type="match status" value="1"/>
</dbReference>
<accession>A0ABT9PHL9</accession>
<evidence type="ECO:0000256" key="4">
    <source>
        <dbReference type="ARBA" id="ARBA00022989"/>
    </source>
</evidence>
<feature type="domain" description="POTRA" evidence="8">
    <location>
        <begin position="174"/>
        <end position="231"/>
    </location>
</feature>
<proteinExistence type="predicted"/>
<dbReference type="EMBL" id="JAUSQL010000001">
    <property type="protein sequence ID" value="MDP9832209.1"/>
    <property type="molecule type" value="Genomic_DNA"/>
</dbReference>
<comment type="caution">
    <text evidence="9">The sequence shown here is derived from an EMBL/GenBank/DDBJ whole genome shotgun (WGS) entry which is preliminary data.</text>
</comment>
<evidence type="ECO:0000259" key="8">
    <source>
        <dbReference type="Pfam" id="PF08478"/>
    </source>
</evidence>
<evidence type="ECO:0000256" key="6">
    <source>
        <dbReference type="SAM" id="MobiDB-lite"/>
    </source>
</evidence>
<dbReference type="Gene3D" id="3.10.20.310">
    <property type="entry name" value="membrane protein fhac"/>
    <property type="match status" value="1"/>
</dbReference>
<dbReference type="PANTHER" id="PTHR37820:SF1">
    <property type="entry name" value="CELL DIVISION PROTEIN FTSQ"/>
    <property type="match status" value="1"/>
</dbReference>